<dbReference type="AlphaFoldDB" id="A0A1B9F940"/>
<evidence type="ECO:0000313" key="1">
    <source>
        <dbReference type="EMBL" id="OCC16423.1"/>
    </source>
</evidence>
<dbReference type="EMBL" id="MAGO01000001">
    <property type="protein sequence ID" value="OCC16423.1"/>
    <property type="molecule type" value="Genomic_DNA"/>
</dbReference>
<dbReference type="PANTHER" id="PTHR30469:SF15">
    <property type="entry name" value="HLYD FAMILY OF SECRETION PROTEINS"/>
    <property type="match status" value="1"/>
</dbReference>
<proteinExistence type="predicted"/>
<accession>A0A1B9F940</accession>
<reference evidence="1 2" key="1">
    <citation type="submission" date="2016-06" db="EMBL/GenBank/DDBJ databases">
        <title>Respiratory ammonification of nitrate coupled to the oxidation of elemental sulfur in deep-sea autotrophic thermophilic bacteria.</title>
        <authorList>
            <person name="Slobodkina G.B."/>
            <person name="Mardanov A.V."/>
            <person name="Ravin N.V."/>
            <person name="Frolova A.A."/>
            <person name="Viryasiv M.B."/>
            <person name="Chernyh N.A."/>
            <person name="Bonch-Osmolovskaya E.A."/>
            <person name="Slobodkin A.I."/>
        </authorList>
    </citation>
    <scope>NUCLEOTIDE SEQUENCE [LARGE SCALE GENOMIC DNA]</scope>
    <source>
        <strain evidence="1 2">S69</strain>
    </source>
</reference>
<dbReference type="GO" id="GO:0015562">
    <property type="term" value="F:efflux transmembrane transporter activity"/>
    <property type="evidence" value="ECO:0007669"/>
    <property type="project" value="TreeGrafter"/>
</dbReference>
<sequence length="133" mass="14657">MKNIVIYTLGLFLSLGLISCSQKEEAKRVPLAPKKVKADTILLEDVALPVYSSFSGVVEPKVRVNLSAKIPAYVKVVGVEEGDFVEKGDLLVRLDDTEIRSKINGLVEQKKALQKDKAALESDYSYAKALRSF</sequence>
<dbReference type="PROSITE" id="PS51257">
    <property type="entry name" value="PROKAR_LIPOPROTEIN"/>
    <property type="match status" value="1"/>
</dbReference>
<dbReference type="SUPFAM" id="SSF111369">
    <property type="entry name" value="HlyD-like secretion proteins"/>
    <property type="match status" value="1"/>
</dbReference>
<organism evidence="1 2">
    <name type="scientific">Dissulfuribacter thermophilus</name>
    <dbReference type="NCBI Taxonomy" id="1156395"/>
    <lineage>
        <taxon>Bacteria</taxon>
        <taxon>Pseudomonadati</taxon>
        <taxon>Thermodesulfobacteriota</taxon>
        <taxon>Dissulfuribacteria</taxon>
        <taxon>Dissulfuribacterales</taxon>
        <taxon>Dissulfuribacteraceae</taxon>
        <taxon>Dissulfuribacter</taxon>
    </lineage>
</organism>
<dbReference type="RefSeq" id="WP_067615600.1">
    <property type="nucleotide sequence ID" value="NZ_MAGO01000001.1"/>
</dbReference>
<gene>
    <name evidence="1" type="ORF">DBT_0240</name>
</gene>
<dbReference type="GO" id="GO:1990281">
    <property type="term" value="C:efflux pump complex"/>
    <property type="evidence" value="ECO:0007669"/>
    <property type="project" value="TreeGrafter"/>
</dbReference>
<dbReference type="PANTHER" id="PTHR30469">
    <property type="entry name" value="MULTIDRUG RESISTANCE PROTEIN MDTA"/>
    <property type="match status" value="1"/>
</dbReference>
<protein>
    <submittedName>
        <fullName evidence="1">Uncharacterized protein</fullName>
    </submittedName>
</protein>
<dbReference type="Proteomes" id="UP000093080">
    <property type="component" value="Unassembled WGS sequence"/>
</dbReference>
<evidence type="ECO:0000313" key="2">
    <source>
        <dbReference type="Proteomes" id="UP000093080"/>
    </source>
</evidence>
<comment type="caution">
    <text evidence="1">The sequence shown here is derived from an EMBL/GenBank/DDBJ whole genome shotgun (WGS) entry which is preliminary data.</text>
</comment>
<dbReference type="Gene3D" id="2.40.50.100">
    <property type="match status" value="1"/>
</dbReference>
<name>A0A1B9F940_9BACT</name>
<dbReference type="STRING" id="1156395.DBT_0240"/>
<keyword evidence="2" id="KW-1185">Reference proteome</keyword>
<dbReference type="OrthoDB" id="176710at2"/>